<sequence>MPQAPVQQREHDDGDGTRTGGPGWVSIGRPTISLIGERSTRATNSLQRYAVASVDCRQLASTSGSERAVGRAGQRSAFPTGERRVLARKGGEHRLTDRQPTAHKQLANCPLTTPPLASSHQRYSAIYWPPLTACRASSTGRRHRPAYPLAYVSSETLLARTIRPPITAPSAEIAKLARCDAKAFVVSGESDRMFVVD</sequence>
<dbReference type="Proteomes" id="UP000887566">
    <property type="component" value="Unplaced"/>
</dbReference>
<feature type="region of interest" description="Disordered" evidence="1">
    <location>
        <begin position="1"/>
        <end position="26"/>
    </location>
</feature>
<evidence type="ECO:0000256" key="1">
    <source>
        <dbReference type="SAM" id="MobiDB-lite"/>
    </source>
</evidence>
<organism evidence="2 3">
    <name type="scientific">Plectus sambesii</name>
    <dbReference type="NCBI Taxonomy" id="2011161"/>
    <lineage>
        <taxon>Eukaryota</taxon>
        <taxon>Metazoa</taxon>
        <taxon>Ecdysozoa</taxon>
        <taxon>Nematoda</taxon>
        <taxon>Chromadorea</taxon>
        <taxon>Plectida</taxon>
        <taxon>Plectina</taxon>
        <taxon>Plectoidea</taxon>
        <taxon>Plectidae</taxon>
        <taxon>Plectus</taxon>
    </lineage>
</organism>
<reference evidence="3" key="1">
    <citation type="submission" date="2022-11" db="UniProtKB">
        <authorList>
            <consortium name="WormBaseParasite"/>
        </authorList>
    </citation>
    <scope>IDENTIFICATION</scope>
</reference>
<proteinExistence type="predicted"/>
<evidence type="ECO:0000313" key="3">
    <source>
        <dbReference type="WBParaSite" id="PSAMB.scaffold1552size30058.g13755.t1"/>
    </source>
</evidence>
<dbReference type="WBParaSite" id="PSAMB.scaffold1552size30058.g13755.t1">
    <property type="protein sequence ID" value="PSAMB.scaffold1552size30058.g13755.t1"/>
    <property type="gene ID" value="PSAMB.scaffold1552size30058.g13755"/>
</dbReference>
<accession>A0A914V503</accession>
<evidence type="ECO:0000313" key="2">
    <source>
        <dbReference type="Proteomes" id="UP000887566"/>
    </source>
</evidence>
<name>A0A914V503_9BILA</name>
<dbReference type="AlphaFoldDB" id="A0A914V503"/>
<protein>
    <submittedName>
        <fullName evidence="3">Uncharacterized protein</fullName>
    </submittedName>
</protein>
<keyword evidence="2" id="KW-1185">Reference proteome</keyword>